<dbReference type="Gene3D" id="3.30.1330.60">
    <property type="entry name" value="OmpA-like domain"/>
    <property type="match status" value="1"/>
</dbReference>
<evidence type="ECO:0000256" key="9">
    <source>
        <dbReference type="SAM" id="Phobius"/>
    </source>
</evidence>
<dbReference type="AlphaFoldDB" id="A0A226BZ14"/>
<comment type="similarity">
    <text evidence="2">Belongs to the MotB family.</text>
</comment>
<evidence type="ECO:0000256" key="8">
    <source>
        <dbReference type="SAM" id="MobiDB-lite"/>
    </source>
</evidence>
<dbReference type="InterPro" id="IPR025713">
    <property type="entry name" value="MotB-like_N_dom"/>
</dbReference>
<gene>
    <name evidence="11" type="ORF">CDO51_04045</name>
</gene>
<feature type="region of interest" description="Disordered" evidence="8">
    <location>
        <begin position="210"/>
        <end position="229"/>
    </location>
</feature>
<dbReference type="Pfam" id="PF13677">
    <property type="entry name" value="MotB_plug"/>
    <property type="match status" value="1"/>
</dbReference>
<dbReference type="SUPFAM" id="SSF103088">
    <property type="entry name" value="OmpA-like"/>
    <property type="match status" value="1"/>
</dbReference>
<feature type="transmembrane region" description="Helical" evidence="9">
    <location>
        <begin position="21"/>
        <end position="43"/>
    </location>
</feature>
<dbReference type="OrthoDB" id="9815217at2"/>
<evidence type="ECO:0000259" key="10">
    <source>
        <dbReference type="PROSITE" id="PS51123"/>
    </source>
</evidence>
<evidence type="ECO:0000313" key="12">
    <source>
        <dbReference type="Proteomes" id="UP000214588"/>
    </source>
</evidence>
<dbReference type="GO" id="GO:0005886">
    <property type="term" value="C:plasma membrane"/>
    <property type="evidence" value="ECO:0007669"/>
    <property type="project" value="UniProtKB-SubCell"/>
</dbReference>
<reference evidence="11 12" key="1">
    <citation type="submission" date="2017-06" db="EMBL/GenBank/DDBJ databases">
        <title>Draft Genome Sequence of Natranaerobius trueperi halophilic, alkalithermophilic bacteria from soda lakes.</title>
        <authorList>
            <person name="Zhao B."/>
        </authorList>
    </citation>
    <scope>NUCLEOTIDE SEQUENCE [LARGE SCALE GENOMIC DNA]</scope>
    <source>
        <strain evidence="11 12">DSM 18760</strain>
    </source>
</reference>
<evidence type="ECO:0000256" key="5">
    <source>
        <dbReference type="ARBA" id="ARBA00022989"/>
    </source>
</evidence>
<feature type="domain" description="OmpA-like" evidence="10">
    <location>
        <begin position="123"/>
        <end position="244"/>
    </location>
</feature>
<keyword evidence="3" id="KW-1003">Cell membrane</keyword>
<dbReference type="PANTHER" id="PTHR30329:SF21">
    <property type="entry name" value="LIPOPROTEIN YIAD-RELATED"/>
    <property type="match status" value="1"/>
</dbReference>
<keyword evidence="5 9" id="KW-1133">Transmembrane helix</keyword>
<dbReference type="PROSITE" id="PS51123">
    <property type="entry name" value="OMPA_2"/>
    <property type="match status" value="1"/>
</dbReference>
<evidence type="ECO:0000256" key="2">
    <source>
        <dbReference type="ARBA" id="ARBA00008914"/>
    </source>
</evidence>
<evidence type="ECO:0000256" key="3">
    <source>
        <dbReference type="ARBA" id="ARBA00022475"/>
    </source>
</evidence>
<dbReference type="InterPro" id="IPR050330">
    <property type="entry name" value="Bact_OuterMem_StrucFunc"/>
</dbReference>
<dbReference type="PANTHER" id="PTHR30329">
    <property type="entry name" value="STATOR ELEMENT OF FLAGELLAR MOTOR COMPLEX"/>
    <property type="match status" value="1"/>
</dbReference>
<dbReference type="EMBL" id="NIQC01000006">
    <property type="protein sequence ID" value="OWZ84236.1"/>
    <property type="molecule type" value="Genomic_DNA"/>
</dbReference>
<protein>
    <recommendedName>
        <fullName evidence="10">OmpA-like domain-containing protein</fullName>
    </recommendedName>
</protein>
<keyword evidence="4 9" id="KW-0812">Transmembrane</keyword>
<comment type="caution">
    <text evidence="11">The sequence shown here is derived from an EMBL/GenBank/DDBJ whole genome shotgun (WGS) entry which is preliminary data.</text>
</comment>
<keyword evidence="12" id="KW-1185">Reference proteome</keyword>
<sequence length="268" mass="30891">MPKFNRQRRNREQDFDSSGGNWLQTYADTITLLLAFFVLLYSMSTIDAEKFDRVLVSLHESFSGVLSEHQAQIPKEDPDITLPSPDRNIPEKEERMMENIYDQLKEYIDEADLADVVLLDKEEHGVVLRFQDKVLFDPGSANLKREGVDILNEIASILKEVPNEIKVEGFTDDVPQNTPEFPSNWELSTGRATTVLRNLTETGELDPERLSATGYGEYRPMVPNDSPENRQLNRRVDITVLWSIWEKGEFYDRDTTEMIDEGEDDIEL</sequence>
<dbReference type="RefSeq" id="WP_089023021.1">
    <property type="nucleotide sequence ID" value="NZ_NIQC01000006.1"/>
</dbReference>
<keyword evidence="6 7" id="KW-0472">Membrane</keyword>
<dbReference type="Pfam" id="PF00691">
    <property type="entry name" value="OmpA"/>
    <property type="match status" value="1"/>
</dbReference>
<evidence type="ECO:0000256" key="4">
    <source>
        <dbReference type="ARBA" id="ARBA00022692"/>
    </source>
</evidence>
<evidence type="ECO:0000256" key="6">
    <source>
        <dbReference type="ARBA" id="ARBA00023136"/>
    </source>
</evidence>
<name>A0A226BZ14_9FIRM</name>
<comment type="subcellular location">
    <subcellularLocation>
        <location evidence="1">Cell membrane</location>
        <topology evidence="1">Single-pass membrane protein</topology>
    </subcellularLocation>
</comment>
<dbReference type="CDD" id="cd07185">
    <property type="entry name" value="OmpA_C-like"/>
    <property type="match status" value="1"/>
</dbReference>
<accession>A0A226BZ14</accession>
<dbReference type="InterPro" id="IPR036737">
    <property type="entry name" value="OmpA-like_sf"/>
</dbReference>
<organism evidence="11 12">
    <name type="scientific">Natranaerobius trueperi</name>
    <dbReference type="NCBI Taxonomy" id="759412"/>
    <lineage>
        <taxon>Bacteria</taxon>
        <taxon>Bacillati</taxon>
        <taxon>Bacillota</taxon>
        <taxon>Clostridia</taxon>
        <taxon>Natranaerobiales</taxon>
        <taxon>Natranaerobiaceae</taxon>
        <taxon>Natranaerobius</taxon>
    </lineage>
</organism>
<dbReference type="InterPro" id="IPR006665">
    <property type="entry name" value="OmpA-like"/>
</dbReference>
<dbReference type="Proteomes" id="UP000214588">
    <property type="component" value="Unassembled WGS sequence"/>
</dbReference>
<evidence type="ECO:0000313" key="11">
    <source>
        <dbReference type="EMBL" id="OWZ84236.1"/>
    </source>
</evidence>
<evidence type="ECO:0000256" key="7">
    <source>
        <dbReference type="PROSITE-ProRule" id="PRU00473"/>
    </source>
</evidence>
<proteinExistence type="inferred from homology"/>
<evidence type="ECO:0000256" key="1">
    <source>
        <dbReference type="ARBA" id="ARBA00004162"/>
    </source>
</evidence>